<keyword evidence="2" id="KW-1185">Reference proteome</keyword>
<reference evidence="1 2" key="1">
    <citation type="submission" date="2020-06" db="EMBL/GenBank/DDBJ databases">
        <title>Interaction of electrochemicaly active bacteria, Geobacter bremensis R4 on different carbon anode.</title>
        <authorList>
            <person name="Meng L."/>
            <person name="Yoshida N."/>
        </authorList>
    </citation>
    <scope>NUCLEOTIDE SEQUENCE [LARGE SCALE GENOMIC DNA]</scope>
    <source>
        <strain evidence="1 2">R4</strain>
    </source>
</reference>
<evidence type="ECO:0000313" key="2">
    <source>
        <dbReference type="Proteomes" id="UP000515472"/>
    </source>
</evidence>
<protein>
    <submittedName>
        <fullName evidence="1">Uncharacterized protein</fullName>
    </submittedName>
</protein>
<proteinExistence type="predicted"/>
<name>A0A7R7IZ80_9BACT</name>
<sequence length="40" mass="4232">MAPAGAASKGADTAEATCRSRFLARERIRKKVKNQSEPAG</sequence>
<dbReference type="Proteomes" id="UP000515472">
    <property type="component" value="Chromosome"/>
</dbReference>
<dbReference type="AlphaFoldDB" id="A0A7R7IZ80"/>
<evidence type="ECO:0000313" key="1">
    <source>
        <dbReference type="EMBL" id="BCO11351.1"/>
    </source>
</evidence>
<accession>A0A7R7IZ80</accession>
<dbReference type="EMBL" id="AP023213">
    <property type="protein sequence ID" value="BCO11351.1"/>
    <property type="molecule type" value="Genomic_DNA"/>
</dbReference>
<organism evidence="1 2">
    <name type="scientific">Citrifermentans bremense</name>
    <dbReference type="NCBI Taxonomy" id="60035"/>
    <lineage>
        <taxon>Bacteria</taxon>
        <taxon>Pseudomonadati</taxon>
        <taxon>Thermodesulfobacteriota</taxon>
        <taxon>Desulfuromonadia</taxon>
        <taxon>Geobacterales</taxon>
        <taxon>Geobacteraceae</taxon>
        <taxon>Citrifermentans</taxon>
    </lineage>
</organism>
<gene>
    <name evidence="1" type="ORF">GEOBRER4_n1821</name>
</gene>